<evidence type="ECO:0000256" key="4">
    <source>
        <dbReference type="ARBA" id="ARBA00022741"/>
    </source>
</evidence>
<feature type="transmembrane region" description="Helical" evidence="9">
    <location>
        <begin position="133"/>
        <end position="153"/>
    </location>
</feature>
<dbReference type="GO" id="GO:0034040">
    <property type="term" value="F:ATPase-coupled lipid transmembrane transporter activity"/>
    <property type="evidence" value="ECO:0007669"/>
    <property type="project" value="TreeGrafter"/>
</dbReference>
<dbReference type="PANTHER" id="PTHR24221">
    <property type="entry name" value="ATP-BINDING CASSETTE SUB-FAMILY B"/>
    <property type="match status" value="1"/>
</dbReference>
<evidence type="ECO:0000256" key="5">
    <source>
        <dbReference type="ARBA" id="ARBA00022840"/>
    </source>
</evidence>
<dbReference type="Pfam" id="PF00005">
    <property type="entry name" value="ABC_tran"/>
    <property type="match status" value="1"/>
</dbReference>
<dbReference type="Proteomes" id="UP000468901">
    <property type="component" value="Unassembled WGS sequence"/>
</dbReference>
<dbReference type="EMBL" id="WESC01000018">
    <property type="protein sequence ID" value="KAB7738679.1"/>
    <property type="molecule type" value="Genomic_DNA"/>
</dbReference>
<comment type="subcellular location">
    <subcellularLocation>
        <location evidence="1">Cell membrane</location>
        <topology evidence="1">Multi-pass membrane protein</topology>
    </subcellularLocation>
</comment>
<dbReference type="Gene3D" id="3.40.50.300">
    <property type="entry name" value="P-loop containing nucleotide triphosphate hydrolases"/>
    <property type="match status" value="1"/>
</dbReference>
<dbReference type="SUPFAM" id="SSF90123">
    <property type="entry name" value="ABC transporter transmembrane region"/>
    <property type="match status" value="1"/>
</dbReference>
<keyword evidence="5 12" id="KW-0067">ATP-binding</keyword>
<dbReference type="InterPro" id="IPR003439">
    <property type="entry name" value="ABC_transporter-like_ATP-bd"/>
</dbReference>
<accession>A0A6N6VEM0</accession>
<dbReference type="InterPro" id="IPR027417">
    <property type="entry name" value="P-loop_NTPase"/>
</dbReference>
<dbReference type="SMART" id="SM00382">
    <property type="entry name" value="AAA"/>
    <property type="match status" value="1"/>
</dbReference>
<keyword evidence="13" id="KW-1185">Reference proteome</keyword>
<reference evidence="12 13" key="1">
    <citation type="submission" date="2019-09" db="EMBL/GenBank/DDBJ databases">
        <title>Parvibaculum sedimenti sp. nov., isolated from sediment.</title>
        <authorList>
            <person name="Wang Y."/>
        </authorList>
    </citation>
    <scope>NUCLEOTIDE SEQUENCE [LARGE SCALE GENOMIC DNA]</scope>
    <source>
        <strain evidence="12 13">HXT-9</strain>
    </source>
</reference>
<evidence type="ECO:0000313" key="12">
    <source>
        <dbReference type="EMBL" id="KAB7738679.1"/>
    </source>
</evidence>
<comment type="function">
    <text evidence="8">Part of an ABC transporter complex. Transmembrane domains (TMD) form a pore in the inner membrane and the ATP-binding domain (NBD) is responsible for energy generation.</text>
</comment>
<evidence type="ECO:0000256" key="8">
    <source>
        <dbReference type="ARBA" id="ARBA00024725"/>
    </source>
</evidence>
<dbReference type="AlphaFoldDB" id="A0A6N6VEM0"/>
<dbReference type="GO" id="GO:0140359">
    <property type="term" value="F:ABC-type transporter activity"/>
    <property type="evidence" value="ECO:0007669"/>
    <property type="project" value="InterPro"/>
</dbReference>
<evidence type="ECO:0000256" key="1">
    <source>
        <dbReference type="ARBA" id="ARBA00004651"/>
    </source>
</evidence>
<sequence length="558" mass="60213">MALVAASTGGSAWIMKDIINRIFIEREEAMVWLIAGAVVSIYTIKGLSSYGQEVILTRIGNAIIASLQRRIYDRLLGQTLDFYQRYAFGDLATRMSYNAQAARSVIDLVMTSLGRDLMSVVALTAVMVAQDPLMSLLVLVIMPGAVIGVATLVKRVKLVMKAELLSIAKIVSTLQETATGIRIVKAFNLESHMREIMAQSIRDVETRSNKIAVTSAMTGPLMETLGGFAVAAVIVYGGWNVISRGADAGGFFSFITALLMAYEPAKRLARLNVQLHTNIVGVASLYDLLDHPIRTVEAPDAVDLVVTKGEVRLDNVAFAYGATPALNGVTLDARPCAVTALVGPSGGGKSTVFSLIERFYDPVSGIVTIDGQDLRHVSFESLRRNIALVTQDTFLFDGTIRENIAYGKPGAAEDEIVEAARNANAHEFITELPGGYETRVGEGGGHLSGGQRQRIAIARAMLRDAPILLLDEPTSALDAESESKVQEALDRLMVHRTTVVIAHRLSTVRNADRIYVMERGKVLQSGSHAELIAAGGLYAHLHVLQFRGPAEKQLAVAL</sequence>
<evidence type="ECO:0000256" key="7">
    <source>
        <dbReference type="ARBA" id="ARBA00023136"/>
    </source>
</evidence>
<dbReference type="PROSITE" id="PS00211">
    <property type="entry name" value="ABC_TRANSPORTER_1"/>
    <property type="match status" value="1"/>
</dbReference>
<dbReference type="FunFam" id="3.40.50.300:FF:000218">
    <property type="entry name" value="Multidrug ABC transporter ATP-binding protein"/>
    <property type="match status" value="1"/>
</dbReference>
<dbReference type="Pfam" id="PF00664">
    <property type="entry name" value="ABC_membrane"/>
    <property type="match status" value="1"/>
</dbReference>
<organism evidence="12 13">
    <name type="scientific">Parvibaculum sedimenti</name>
    <dbReference type="NCBI Taxonomy" id="2608632"/>
    <lineage>
        <taxon>Bacteria</taxon>
        <taxon>Pseudomonadati</taxon>
        <taxon>Pseudomonadota</taxon>
        <taxon>Alphaproteobacteria</taxon>
        <taxon>Hyphomicrobiales</taxon>
        <taxon>Parvibaculaceae</taxon>
        <taxon>Parvibaculum</taxon>
    </lineage>
</organism>
<evidence type="ECO:0000259" key="10">
    <source>
        <dbReference type="PROSITE" id="PS50893"/>
    </source>
</evidence>
<name>A0A6N6VEM0_9HYPH</name>
<evidence type="ECO:0000256" key="2">
    <source>
        <dbReference type="ARBA" id="ARBA00005417"/>
    </source>
</evidence>
<evidence type="ECO:0000256" key="9">
    <source>
        <dbReference type="SAM" id="Phobius"/>
    </source>
</evidence>
<dbReference type="GO" id="GO:0016887">
    <property type="term" value="F:ATP hydrolysis activity"/>
    <property type="evidence" value="ECO:0007669"/>
    <property type="project" value="InterPro"/>
</dbReference>
<dbReference type="GO" id="GO:0005886">
    <property type="term" value="C:plasma membrane"/>
    <property type="evidence" value="ECO:0007669"/>
    <property type="project" value="UniProtKB-SubCell"/>
</dbReference>
<gene>
    <name evidence="12" type="ORF">F2P47_15990</name>
</gene>
<dbReference type="CDD" id="cd18552">
    <property type="entry name" value="ABC_6TM_MsbA_like"/>
    <property type="match status" value="1"/>
</dbReference>
<keyword evidence="6 9" id="KW-1133">Transmembrane helix</keyword>
<dbReference type="InterPro" id="IPR017871">
    <property type="entry name" value="ABC_transporter-like_CS"/>
</dbReference>
<dbReference type="InterPro" id="IPR039421">
    <property type="entry name" value="Type_1_exporter"/>
</dbReference>
<dbReference type="PROSITE" id="PS50929">
    <property type="entry name" value="ABC_TM1F"/>
    <property type="match status" value="1"/>
</dbReference>
<evidence type="ECO:0000256" key="6">
    <source>
        <dbReference type="ARBA" id="ARBA00022989"/>
    </source>
</evidence>
<comment type="caution">
    <text evidence="12">The sequence shown here is derived from an EMBL/GenBank/DDBJ whole genome shotgun (WGS) entry which is preliminary data.</text>
</comment>
<dbReference type="SUPFAM" id="SSF52540">
    <property type="entry name" value="P-loop containing nucleoside triphosphate hydrolases"/>
    <property type="match status" value="1"/>
</dbReference>
<dbReference type="PANTHER" id="PTHR24221:SF654">
    <property type="entry name" value="ATP-BINDING CASSETTE SUB-FAMILY B MEMBER 6"/>
    <property type="match status" value="1"/>
</dbReference>
<evidence type="ECO:0000256" key="3">
    <source>
        <dbReference type="ARBA" id="ARBA00022692"/>
    </source>
</evidence>
<protein>
    <submittedName>
        <fullName evidence="12">ATP-binding cassette domain-containing protein</fullName>
    </submittedName>
</protein>
<dbReference type="PROSITE" id="PS50893">
    <property type="entry name" value="ABC_TRANSPORTER_2"/>
    <property type="match status" value="1"/>
</dbReference>
<feature type="transmembrane region" description="Helical" evidence="9">
    <location>
        <begin position="225"/>
        <end position="242"/>
    </location>
</feature>
<keyword evidence="7 9" id="KW-0472">Membrane</keyword>
<proteinExistence type="inferred from homology"/>
<dbReference type="GO" id="GO:0005524">
    <property type="term" value="F:ATP binding"/>
    <property type="evidence" value="ECO:0007669"/>
    <property type="project" value="UniProtKB-KW"/>
</dbReference>
<evidence type="ECO:0000259" key="11">
    <source>
        <dbReference type="PROSITE" id="PS50929"/>
    </source>
</evidence>
<dbReference type="InterPro" id="IPR003593">
    <property type="entry name" value="AAA+_ATPase"/>
</dbReference>
<feature type="domain" description="ABC transporter" evidence="10">
    <location>
        <begin position="311"/>
        <end position="544"/>
    </location>
</feature>
<comment type="similarity">
    <text evidence="2">Belongs to the ABC transporter superfamily.</text>
</comment>
<dbReference type="InterPro" id="IPR011527">
    <property type="entry name" value="ABC1_TM_dom"/>
</dbReference>
<feature type="domain" description="ABC transmembrane type-1" evidence="11">
    <location>
        <begin position="1"/>
        <end position="277"/>
    </location>
</feature>
<keyword evidence="3 9" id="KW-0812">Transmembrane</keyword>
<dbReference type="Gene3D" id="1.20.1560.10">
    <property type="entry name" value="ABC transporter type 1, transmembrane domain"/>
    <property type="match status" value="1"/>
</dbReference>
<keyword evidence="4" id="KW-0547">Nucleotide-binding</keyword>
<dbReference type="InterPro" id="IPR036640">
    <property type="entry name" value="ABC1_TM_sf"/>
</dbReference>
<evidence type="ECO:0000313" key="13">
    <source>
        <dbReference type="Proteomes" id="UP000468901"/>
    </source>
</evidence>